<dbReference type="PANTHER" id="PTHR45138:SF9">
    <property type="entry name" value="DIGUANYLATE CYCLASE DGCM-RELATED"/>
    <property type="match status" value="1"/>
</dbReference>
<accession>K6YU37</accession>
<dbReference type="RefSeq" id="WP_007621958.1">
    <property type="nucleotide sequence ID" value="NZ_BAEO01000050.1"/>
</dbReference>
<dbReference type="SUPFAM" id="SSF55073">
    <property type="entry name" value="Nucleotide cyclase"/>
    <property type="match status" value="1"/>
</dbReference>
<evidence type="ECO:0000313" key="6">
    <source>
        <dbReference type="Proteomes" id="UP000006327"/>
    </source>
</evidence>
<proteinExistence type="predicted"/>
<sequence>MKDGFLTLTTRIGDFLNVTQDGYAIFSADDILIGCNQAYADLMFIDFEQIIGKSFNQQCRIAFKNQQGPKIETADIEQWLEVAQTKRRAQEFRIFEVDLVDGRWFLMSEQVLPSGELLLQAKNITKQKVVEQTLSKNTHQLTSLALTDELTKIANRRSFISNVKSEINRYKRNKQTFTFCLLDIDYFKKINDKHGHQVGDNVLRQLSALIKKTLREYDQFGRIRGEEFGILLPDTTALKADDIINRLRSKIMDTTFNHHNNPVNITLSIGIIESWFGCTFEHLYNQSDIALYKAKHNGRNQVVMVAPTQSTIETATAESKK</sequence>
<dbReference type="PROSITE" id="PS50887">
    <property type="entry name" value="GGDEF"/>
    <property type="match status" value="1"/>
</dbReference>
<dbReference type="EMBL" id="BAEO01000050">
    <property type="protein sequence ID" value="GAC20228.1"/>
    <property type="molecule type" value="Genomic_DNA"/>
</dbReference>
<reference evidence="5 6" key="1">
    <citation type="journal article" date="2017" name="Antonie Van Leeuwenhoek">
        <title>Rhizobium rhizosphaerae sp. nov., a novel species isolated from rice rhizosphere.</title>
        <authorList>
            <person name="Zhao J.J."/>
            <person name="Zhang J."/>
            <person name="Zhang R.J."/>
            <person name="Zhang C.W."/>
            <person name="Yin H.Q."/>
            <person name="Zhang X.X."/>
        </authorList>
    </citation>
    <scope>NUCLEOTIDE SEQUENCE [LARGE SCALE GENOMIC DNA]</scope>
    <source>
        <strain evidence="5 6">BSs20135</strain>
    </source>
</reference>
<evidence type="ECO:0000256" key="2">
    <source>
        <dbReference type="ARBA" id="ARBA00012528"/>
    </source>
</evidence>
<protein>
    <recommendedName>
        <fullName evidence="2">diguanylate cyclase</fullName>
        <ecNumber evidence="2">2.7.7.65</ecNumber>
    </recommendedName>
</protein>
<dbReference type="NCBIfam" id="TIGR00254">
    <property type="entry name" value="GGDEF"/>
    <property type="match status" value="1"/>
</dbReference>
<dbReference type="Pfam" id="PF00990">
    <property type="entry name" value="GGDEF"/>
    <property type="match status" value="1"/>
</dbReference>
<dbReference type="SMART" id="SM00267">
    <property type="entry name" value="GGDEF"/>
    <property type="match status" value="1"/>
</dbReference>
<dbReference type="InterPro" id="IPR000160">
    <property type="entry name" value="GGDEF_dom"/>
</dbReference>
<dbReference type="FunFam" id="3.30.70.270:FF:000001">
    <property type="entry name" value="Diguanylate cyclase domain protein"/>
    <property type="match status" value="1"/>
</dbReference>
<dbReference type="PANTHER" id="PTHR45138">
    <property type="entry name" value="REGULATORY COMPONENTS OF SENSORY TRANSDUCTION SYSTEM"/>
    <property type="match status" value="1"/>
</dbReference>
<evidence type="ECO:0000256" key="3">
    <source>
        <dbReference type="ARBA" id="ARBA00034247"/>
    </source>
</evidence>
<dbReference type="Proteomes" id="UP000006327">
    <property type="component" value="Unassembled WGS sequence"/>
</dbReference>
<dbReference type="OrthoDB" id="5620448at2"/>
<dbReference type="Gene3D" id="3.30.450.20">
    <property type="entry name" value="PAS domain"/>
    <property type="match status" value="1"/>
</dbReference>
<dbReference type="EC" id="2.7.7.65" evidence="2"/>
<dbReference type="AlphaFoldDB" id="K6YU37"/>
<dbReference type="Pfam" id="PF12860">
    <property type="entry name" value="PAS_7"/>
    <property type="match status" value="1"/>
</dbReference>
<evidence type="ECO:0000259" key="4">
    <source>
        <dbReference type="PROSITE" id="PS50887"/>
    </source>
</evidence>
<organism evidence="5 6">
    <name type="scientific">Paraglaciecola arctica BSs20135</name>
    <dbReference type="NCBI Taxonomy" id="493475"/>
    <lineage>
        <taxon>Bacteria</taxon>
        <taxon>Pseudomonadati</taxon>
        <taxon>Pseudomonadota</taxon>
        <taxon>Gammaproteobacteria</taxon>
        <taxon>Alteromonadales</taxon>
        <taxon>Alteromonadaceae</taxon>
        <taxon>Paraglaciecola</taxon>
    </lineage>
</organism>
<comment type="cofactor">
    <cofactor evidence="1">
        <name>Mg(2+)</name>
        <dbReference type="ChEBI" id="CHEBI:18420"/>
    </cofactor>
</comment>
<dbReference type="Gene3D" id="3.30.70.270">
    <property type="match status" value="1"/>
</dbReference>
<comment type="catalytic activity">
    <reaction evidence="3">
        <text>2 GTP = 3',3'-c-di-GMP + 2 diphosphate</text>
        <dbReference type="Rhea" id="RHEA:24898"/>
        <dbReference type="ChEBI" id="CHEBI:33019"/>
        <dbReference type="ChEBI" id="CHEBI:37565"/>
        <dbReference type="ChEBI" id="CHEBI:58805"/>
        <dbReference type="EC" id="2.7.7.65"/>
    </reaction>
</comment>
<evidence type="ECO:0000313" key="5">
    <source>
        <dbReference type="EMBL" id="GAC20228.1"/>
    </source>
</evidence>
<keyword evidence="6" id="KW-1185">Reference proteome</keyword>
<evidence type="ECO:0000256" key="1">
    <source>
        <dbReference type="ARBA" id="ARBA00001946"/>
    </source>
</evidence>
<dbReference type="InterPro" id="IPR050469">
    <property type="entry name" value="Diguanylate_Cyclase"/>
</dbReference>
<feature type="domain" description="GGDEF" evidence="4">
    <location>
        <begin position="175"/>
        <end position="307"/>
    </location>
</feature>
<dbReference type="InterPro" id="IPR029787">
    <property type="entry name" value="Nucleotide_cyclase"/>
</dbReference>
<comment type="caution">
    <text evidence="5">The sequence shown here is derived from an EMBL/GenBank/DDBJ whole genome shotgun (WGS) entry which is preliminary data.</text>
</comment>
<gene>
    <name evidence="5" type="ORF">GARC_3269</name>
</gene>
<dbReference type="STRING" id="493475.GARC_3269"/>
<dbReference type="InterPro" id="IPR043128">
    <property type="entry name" value="Rev_trsase/Diguanyl_cyclase"/>
</dbReference>
<dbReference type="GO" id="GO:0052621">
    <property type="term" value="F:diguanylate cyclase activity"/>
    <property type="evidence" value="ECO:0007669"/>
    <property type="project" value="UniProtKB-EC"/>
</dbReference>
<dbReference type="eggNOG" id="COG3706">
    <property type="taxonomic scope" value="Bacteria"/>
</dbReference>
<name>K6YU37_9ALTE</name>
<dbReference type="SUPFAM" id="SSF55785">
    <property type="entry name" value="PYP-like sensor domain (PAS domain)"/>
    <property type="match status" value="1"/>
</dbReference>
<dbReference type="CDD" id="cd01949">
    <property type="entry name" value="GGDEF"/>
    <property type="match status" value="1"/>
</dbReference>
<dbReference type="InterPro" id="IPR035965">
    <property type="entry name" value="PAS-like_dom_sf"/>
</dbReference>